<dbReference type="Gene3D" id="3.30.700.10">
    <property type="entry name" value="Glycoprotein, Type 4 Pilin"/>
    <property type="match status" value="1"/>
</dbReference>
<dbReference type="OrthoDB" id="6271594at2"/>
<dbReference type="SUPFAM" id="SSF54523">
    <property type="entry name" value="Pili subunits"/>
    <property type="match status" value="1"/>
</dbReference>
<accession>A0A244CQM8</accession>
<dbReference type="Proteomes" id="UP000194841">
    <property type="component" value="Unassembled WGS sequence"/>
</dbReference>
<keyword evidence="1" id="KW-0812">Transmembrane</keyword>
<evidence type="ECO:0000256" key="1">
    <source>
        <dbReference type="SAM" id="Phobius"/>
    </source>
</evidence>
<dbReference type="NCBIfam" id="TIGR02532">
    <property type="entry name" value="IV_pilin_GFxxxE"/>
    <property type="match status" value="1"/>
</dbReference>
<gene>
    <name evidence="2" type="ORF">B1199_06050</name>
</gene>
<dbReference type="EMBL" id="MWPV01000002">
    <property type="protein sequence ID" value="OUL57927.1"/>
    <property type="molecule type" value="Genomic_DNA"/>
</dbReference>
<organism evidence="2 3">
    <name type="scientific">Pseudoalteromonas ulvae</name>
    <dbReference type="NCBI Taxonomy" id="107327"/>
    <lineage>
        <taxon>Bacteria</taxon>
        <taxon>Pseudomonadati</taxon>
        <taxon>Pseudomonadota</taxon>
        <taxon>Gammaproteobacteria</taxon>
        <taxon>Alteromonadales</taxon>
        <taxon>Pseudoalteromonadaceae</taxon>
        <taxon>Pseudoalteromonas</taxon>
    </lineage>
</organism>
<dbReference type="Pfam" id="PF07963">
    <property type="entry name" value="N_methyl"/>
    <property type="match status" value="1"/>
</dbReference>
<reference evidence="2 3" key="1">
    <citation type="submission" date="2017-02" db="EMBL/GenBank/DDBJ databases">
        <title>Pseudoalteromonas ulvae TC14 Genome.</title>
        <authorList>
            <person name="Molmeret M."/>
        </authorList>
    </citation>
    <scope>NUCLEOTIDE SEQUENCE [LARGE SCALE GENOMIC DNA]</scope>
    <source>
        <strain evidence="2">TC14</strain>
    </source>
</reference>
<name>A0A244CQM8_PSEDV</name>
<dbReference type="RefSeq" id="WP_086743233.1">
    <property type="nucleotide sequence ID" value="NZ_MWPV01000002.1"/>
</dbReference>
<comment type="caution">
    <text evidence="2">The sequence shown here is derived from an EMBL/GenBank/DDBJ whole genome shotgun (WGS) entry which is preliminary data.</text>
</comment>
<dbReference type="AlphaFoldDB" id="A0A244CQM8"/>
<keyword evidence="1" id="KW-0472">Membrane</keyword>
<evidence type="ECO:0000313" key="3">
    <source>
        <dbReference type="Proteomes" id="UP000194841"/>
    </source>
</evidence>
<feature type="transmembrane region" description="Helical" evidence="1">
    <location>
        <begin position="20"/>
        <end position="40"/>
    </location>
</feature>
<sequence>MITKYSSVFQHSSQQHSLGFTLIELIIVIVILGVLAITAAPKFLNIQADAHISAIKGAEGAINTATSLFKAKSLTSGQGFATVVEFEGVKGSHHQPYAASGTSGGFTADYSSPPEIFEAAGLSVDDWRYRIYIDNGSYAVVATPRSLIEQAQPTEPQIKSTQCYINYHWKSAGKPEITLLTTGC</sequence>
<keyword evidence="1" id="KW-1133">Transmembrane helix</keyword>
<keyword evidence="3" id="KW-1185">Reference proteome</keyword>
<protein>
    <submittedName>
        <fullName evidence="2">Pilus assembly protein</fullName>
    </submittedName>
</protein>
<proteinExistence type="predicted"/>
<dbReference type="InterPro" id="IPR012902">
    <property type="entry name" value="N_methyl_site"/>
</dbReference>
<evidence type="ECO:0000313" key="2">
    <source>
        <dbReference type="EMBL" id="OUL57927.1"/>
    </source>
</evidence>
<dbReference type="InterPro" id="IPR045584">
    <property type="entry name" value="Pilin-like"/>
</dbReference>